<feature type="region of interest" description="Disordered" evidence="1">
    <location>
        <begin position="116"/>
        <end position="136"/>
    </location>
</feature>
<sequence>MYLEKAEEEDILLTYPHLHIIFSLLGLNPRVTKVVRGSTDVVGTEVMVELERGHCLNGWWDIRLSRLGIRSRFCEVGTILCSSSAGIRQPCQGTTSLGTWVGISVNYDAAEIGAPGLWQPGPDHSPHGPRPSFPYPSAYSPDLEAGGWQPSTQCYLADNNRDTALLATAIERCIALE</sequence>
<protein>
    <submittedName>
        <fullName evidence="2">Uncharacterized protein</fullName>
    </submittedName>
</protein>
<reference evidence="2" key="1">
    <citation type="submission" date="2021-12" db="EMBL/GenBank/DDBJ databases">
        <title>Comparative genomics, transcriptomics and evolutionary studies reveal genomic signatures of adaptation to plant cell wall in hemibiotrophic fungi.</title>
        <authorList>
            <consortium name="DOE Joint Genome Institute"/>
            <person name="Baroncelli R."/>
            <person name="Diaz J.F."/>
            <person name="Benocci T."/>
            <person name="Peng M."/>
            <person name="Battaglia E."/>
            <person name="Haridas S."/>
            <person name="Andreopoulos W."/>
            <person name="Labutti K."/>
            <person name="Pangilinan J."/>
            <person name="Floch G.L."/>
            <person name="Makela M.R."/>
            <person name="Henrissat B."/>
            <person name="Grigoriev I.V."/>
            <person name="Crouch J.A."/>
            <person name="De Vries R.P."/>
            <person name="Sukno S.A."/>
            <person name="Thon M.R."/>
        </authorList>
    </citation>
    <scope>NUCLEOTIDE SEQUENCE</scope>
    <source>
        <strain evidence="2">CBS 112980</strain>
    </source>
</reference>
<comment type="caution">
    <text evidence="2">The sequence shown here is derived from an EMBL/GenBank/DDBJ whole genome shotgun (WGS) entry which is preliminary data.</text>
</comment>
<accession>A0AAD8USG7</accession>
<evidence type="ECO:0000313" key="2">
    <source>
        <dbReference type="EMBL" id="KAK1727987.1"/>
    </source>
</evidence>
<dbReference type="EMBL" id="JAHMHS010000020">
    <property type="protein sequence ID" value="KAK1727987.1"/>
    <property type="molecule type" value="Genomic_DNA"/>
</dbReference>
<gene>
    <name evidence="2" type="ORF">BDZ83DRAFT_728396</name>
</gene>
<dbReference type="GeneID" id="85396701"/>
<proteinExistence type="predicted"/>
<keyword evidence="3" id="KW-1185">Reference proteome</keyword>
<dbReference type="RefSeq" id="XP_060368042.1">
    <property type="nucleotide sequence ID" value="XM_060512803.1"/>
</dbReference>
<dbReference type="Proteomes" id="UP001244207">
    <property type="component" value="Unassembled WGS sequence"/>
</dbReference>
<evidence type="ECO:0000256" key="1">
    <source>
        <dbReference type="SAM" id="MobiDB-lite"/>
    </source>
</evidence>
<evidence type="ECO:0000313" key="3">
    <source>
        <dbReference type="Proteomes" id="UP001244207"/>
    </source>
</evidence>
<dbReference type="AlphaFoldDB" id="A0AAD8USG7"/>
<organism evidence="2 3">
    <name type="scientific">Glomerella acutata</name>
    <name type="common">Colletotrichum acutatum</name>
    <dbReference type="NCBI Taxonomy" id="27357"/>
    <lineage>
        <taxon>Eukaryota</taxon>
        <taxon>Fungi</taxon>
        <taxon>Dikarya</taxon>
        <taxon>Ascomycota</taxon>
        <taxon>Pezizomycotina</taxon>
        <taxon>Sordariomycetes</taxon>
        <taxon>Hypocreomycetidae</taxon>
        <taxon>Glomerellales</taxon>
        <taxon>Glomerellaceae</taxon>
        <taxon>Colletotrichum</taxon>
        <taxon>Colletotrichum acutatum species complex</taxon>
    </lineage>
</organism>
<name>A0AAD8USG7_GLOAC</name>